<accession>A0A2T6C3S1</accession>
<keyword evidence="3" id="KW-1185">Reference proteome</keyword>
<organism evidence="2 3">
    <name type="scientific">Kordia periserrulae</name>
    <dbReference type="NCBI Taxonomy" id="701523"/>
    <lineage>
        <taxon>Bacteria</taxon>
        <taxon>Pseudomonadati</taxon>
        <taxon>Bacteroidota</taxon>
        <taxon>Flavobacteriia</taxon>
        <taxon>Flavobacteriales</taxon>
        <taxon>Flavobacteriaceae</taxon>
        <taxon>Kordia</taxon>
    </lineage>
</organism>
<dbReference type="AlphaFoldDB" id="A0A2T6C3S1"/>
<feature type="chain" id="PRO_5015470727" evidence="1">
    <location>
        <begin position="16"/>
        <end position="63"/>
    </location>
</feature>
<comment type="caution">
    <text evidence="2">The sequence shown here is derived from an EMBL/GenBank/DDBJ whole genome shotgun (WGS) entry which is preliminary data.</text>
</comment>
<evidence type="ECO:0000313" key="3">
    <source>
        <dbReference type="Proteomes" id="UP000244090"/>
    </source>
</evidence>
<evidence type="ECO:0000256" key="1">
    <source>
        <dbReference type="SAM" id="SignalP"/>
    </source>
</evidence>
<dbReference type="Proteomes" id="UP000244090">
    <property type="component" value="Unassembled WGS sequence"/>
</dbReference>
<sequence>MLTCAFLLAATFSFAGESNQTVTEAEAAACIPATLSCGIEGIACGDTLEDIIDIVLIADDILC</sequence>
<keyword evidence="1" id="KW-0732">Signal</keyword>
<reference evidence="2 3" key="1">
    <citation type="submission" date="2018-04" db="EMBL/GenBank/DDBJ databases">
        <title>Genomic Encyclopedia of Archaeal and Bacterial Type Strains, Phase II (KMG-II): from individual species to whole genera.</title>
        <authorList>
            <person name="Goeker M."/>
        </authorList>
    </citation>
    <scope>NUCLEOTIDE SEQUENCE [LARGE SCALE GENOMIC DNA]</scope>
    <source>
        <strain evidence="2 3">DSM 25731</strain>
    </source>
</reference>
<protein>
    <submittedName>
        <fullName evidence="2">Uncharacterized protein</fullName>
    </submittedName>
</protein>
<evidence type="ECO:0000313" key="2">
    <source>
        <dbReference type="EMBL" id="PTX62962.1"/>
    </source>
</evidence>
<proteinExistence type="predicted"/>
<gene>
    <name evidence="2" type="ORF">C8N46_102363</name>
</gene>
<name>A0A2T6C3S1_9FLAO</name>
<feature type="signal peptide" evidence="1">
    <location>
        <begin position="1"/>
        <end position="15"/>
    </location>
</feature>
<dbReference type="EMBL" id="QBKT01000002">
    <property type="protein sequence ID" value="PTX62962.1"/>
    <property type="molecule type" value="Genomic_DNA"/>
</dbReference>